<dbReference type="AlphaFoldDB" id="A0A251P2G2"/>
<dbReference type="Proteomes" id="UP000006882">
    <property type="component" value="Chromosome G5"/>
</dbReference>
<evidence type="ECO:0000313" key="3">
    <source>
        <dbReference type="Proteomes" id="UP000006882"/>
    </source>
</evidence>
<evidence type="ECO:0000256" key="1">
    <source>
        <dbReference type="SAM" id="Phobius"/>
    </source>
</evidence>
<keyword evidence="1" id="KW-0472">Membrane</keyword>
<keyword evidence="1" id="KW-1133">Transmembrane helix</keyword>
<organism evidence="2 3">
    <name type="scientific">Prunus persica</name>
    <name type="common">Peach</name>
    <name type="synonym">Amygdalus persica</name>
    <dbReference type="NCBI Taxonomy" id="3760"/>
    <lineage>
        <taxon>Eukaryota</taxon>
        <taxon>Viridiplantae</taxon>
        <taxon>Streptophyta</taxon>
        <taxon>Embryophyta</taxon>
        <taxon>Tracheophyta</taxon>
        <taxon>Spermatophyta</taxon>
        <taxon>Magnoliopsida</taxon>
        <taxon>eudicotyledons</taxon>
        <taxon>Gunneridae</taxon>
        <taxon>Pentapetalae</taxon>
        <taxon>rosids</taxon>
        <taxon>fabids</taxon>
        <taxon>Rosales</taxon>
        <taxon>Rosaceae</taxon>
        <taxon>Amygdaloideae</taxon>
        <taxon>Amygdaleae</taxon>
        <taxon>Prunus</taxon>
    </lineage>
</organism>
<accession>A0A251P2G2</accession>
<dbReference type="EMBL" id="CM007655">
    <property type="protein sequence ID" value="ONI05759.1"/>
    <property type="molecule type" value="Genomic_DNA"/>
</dbReference>
<proteinExistence type="predicted"/>
<keyword evidence="3" id="KW-1185">Reference proteome</keyword>
<evidence type="ECO:0000313" key="2">
    <source>
        <dbReference type="EMBL" id="ONI05759.1"/>
    </source>
</evidence>
<reference evidence="2 3" key="1">
    <citation type="journal article" date="2013" name="Nat. Genet.">
        <title>The high-quality draft genome of peach (Prunus persica) identifies unique patterns of genetic diversity, domestication and genome evolution.</title>
        <authorList>
            <consortium name="International Peach Genome Initiative"/>
            <person name="Verde I."/>
            <person name="Abbott A.G."/>
            <person name="Scalabrin S."/>
            <person name="Jung S."/>
            <person name="Shu S."/>
            <person name="Marroni F."/>
            <person name="Zhebentyayeva T."/>
            <person name="Dettori M.T."/>
            <person name="Grimwood J."/>
            <person name="Cattonaro F."/>
            <person name="Zuccolo A."/>
            <person name="Rossini L."/>
            <person name="Jenkins J."/>
            <person name="Vendramin E."/>
            <person name="Meisel L.A."/>
            <person name="Decroocq V."/>
            <person name="Sosinski B."/>
            <person name="Prochnik S."/>
            <person name="Mitros T."/>
            <person name="Policriti A."/>
            <person name="Cipriani G."/>
            <person name="Dondini L."/>
            <person name="Ficklin S."/>
            <person name="Goodstein D.M."/>
            <person name="Xuan P."/>
            <person name="Del Fabbro C."/>
            <person name="Aramini V."/>
            <person name="Copetti D."/>
            <person name="Gonzalez S."/>
            <person name="Horner D.S."/>
            <person name="Falchi R."/>
            <person name="Lucas S."/>
            <person name="Mica E."/>
            <person name="Maldonado J."/>
            <person name="Lazzari B."/>
            <person name="Bielenberg D."/>
            <person name="Pirona R."/>
            <person name="Miculan M."/>
            <person name="Barakat A."/>
            <person name="Testolin R."/>
            <person name="Stella A."/>
            <person name="Tartarini S."/>
            <person name="Tonutti P."/>
            <person name="Arus P."/>
            <person name="Orellana A."/>
            <person name="Wells C."/>
            <person name="Main D."/>
            <person name="Vizzotto G."/>
            <person name="Silva H."/>
            <person name="Salamini F."/>
            <person name="Schmutz J."/>
            <person name="Morgante M."/>
            <person name="Rokhsar D.S."/>
        </authorList>
    </citation>
    <scope>NUCLEOTIDE SEQUENCE [LARGE SCALE GENOMIC DNA]</scope>
    <source>
        <strain evidence="3">cv. Nemared</strain>
    </source>
</reference>
<sequence length="83" mass="9860">MCSNDIGLDPVVFVFGLVFEEHLFVSYICSWIVSGIFFFWLLVLKFLGLNYLVKSFNFYGRMTYIYIYIYSPLLLRDPSNNYI</sequence>
<gene>
    <name evidence="2" type="ORF">PRUPE_5G023100</name>
</gene>
<feature type="transmembrane region" description="Helical" evidence="1">
    <location>
        <begin position="24"/>
        <end position="44"/>
    </location>
</feature>
<feature type="transmembrane region" description="Helical" evidence="1">
    <location>
        <begin position="56"/>
        <end position="75"/>
    </location>
</feature>
<keyword evidence="1" id="KW-0812">Transmembrane</keyword>
<dbReference type="Gramene" id="ONI05759">
    <property type="protein sequence ID" value="ONI05759"/>
    <property type="gene ID" value="PRUPE_5G023100"/>
</dbReference>
<name>A0A251P2G2_PRUPE</name>
<protein>
    <submittedName>
        <fullName evidence="2">Uncharacterized protein</fullName>
    </submittedName>
</protein>